<accession>A0A9P8QM87</accession>
<name>A0A9P8QM87_9HYPO</name>
<proteinExistence type="predicted"/>
<evidence type="ECO:0000313" key="1">
    <source>
        <dbReference type="EMBL" id="KAH6605233.1"/>
    </source>
</evidence>
<protein>
    <submittedName>
        <fullName evidence="1">Uncharacterized protein</fullName>
    </submittedName>
</protein>
<dbReference type="AlphaFoldDB" id="A0A9P8QM87"/>
<keyword evidence="2" id="KW-1185">Reference proteome</keyword>
<dbReference type="EMBL" id="JAIWOZ010000005">
    <property type="protein sequence ID" value="KAH6605233.1"/>
    <property type="molecule type" value="Genomic_DNA"/>
</dbReference>
<comment type="caution">
    <text evidence="1">The sequence shown here is derived from an EMBL/GenBank/DDBJ whole genome shotgun (WGS) entry which is preliminary data.</text>
</comment>
<organism evidence="1 2">
    <name type="scientific">Trichoderma cornu-damae</name>
    <dbReference type="NCBI Taxonomy" id="654480"/>
    <lineage>
        <taxon>Eukaryota</taxon>
        <taxon>Fungi</taxon>
        <taxon>Dikarya</taxon>
        <taxon>Ascomycota</taxon>
        <taxon>Pezizomycotina</taxon>
        <taxon>Sordariomycetes</taxon>
        <taxon>Hypocreomycetidae</taxon>
        <taxon>Hypocreales</taxon>
        <taxon>Hypocreaceae</taxon>
        <taxon>Trichoderma</taxon>
    </lineage>
</organism>
<reference evidence="1" key="1">
    <citation type="submission" date="2021-08" db="EMBL/GenBank/DDBJ databases">
        <title>Chromosome-Level Trichoderma cornu-damae using Hi-C Data.</title>
        <authorList>
            <person name="Kim C.S."/>
        </authorList>
    </citation>
    <scope>NUCLEOTIDE SEQUENCE</scope>
    <source>
        <strain evidence="1">KA19-0412C</strain>
    </source>
</reference>
<sequence>MQSLSEEAQFRLAWLEIPVQGPTSSSTFLVAAMILLQPQTHASSRASPDSADLLRRPEIAIDGW</sequence>
<evidence type="ECO:0000313" key="2">
    <source>
        <dbReference type="Proteomes" id="UP000827724"/>
    </source>
</evidence>
<gene>
    <name evidence="1" type="ORF">Trco_006940</name>
</gene>
<dbReference type="Proteomes" id="UP000827724">
    <property type="component" value="Unassembled WGS sequence"/>
</dbReference>